<sequence length="448" mass="52611">MYSFDFDTKANAVKAYLSGIGSTTLNHTYGIKSSATILGWVAKYKKYGSKGLVVSHTKSVYPFKYKLKVLNWMVLHHKSYPETALHFNIAFPATIFYWERKLENGDLRPMKSKYKSHKMNDDIDSLINQLKSCRKQNLELRIQCRYSNLTKDYDQIDSIHRIIKEYSQVPISRILKILDIPRSSYYYKKKASLSHRDAYNLKLAHTIYKIREISNYKFGYRTITGILRNTVHINHKRVQRIIQMYGWQCTAFSKKKRKYNSYHGQVGKIAPNVLGGNFKTKLFGRKTTTDVSECRYGNQDIHHRIYISPYMDLATDEIIAFNISNHPTVGFTLKPLIRGLNTLKKLHLPYKTIVHSDQGIQYQSHVWQDTLKNYGAIQSMSRKGRCHDNAQMESFFHLMKVGVMDKHYQTEGQLIKALKYWIWYYNNIRPKKKLGYKSPVEYRKFLIA</sequence>
<name>A0A4P6ZJ58_9LACO</name>
<dbReference type="Proteomes" id="UP000294321">
    <property type="component" value="Chromosome"/>
</dbReference>
<evidence type="ECO:0000313" key="4">
    <source>
        <dbReference type="EMBL" id="QBP17673.1"/>
    </source>
</evidence>
<organism evidence="3 7">
    <name type="scientific">Acetilactobacillus jinshanensis</name>
    <dbReference type="NCBI Taxonomy" id="1720083"/>
    <lineage>
        <taxon>Bacteria</taxon>
        <taxon>Bacillati</taxon>
        <taxon>Bacillota</taxon>
        <taxon>Bacilli</taxon>
        <taxon>Lactobacillales</taxon>
        <taxon>Lactobacillaceae</taxon>
        <taxon>Acetilactobacillus</taxon>
    </lineage>
</organism>
<dbReference type="InterPro" id="IPR025948">
    <property type="entry name" value="HTH-like_dom"/>
</dbReference>
<dbReference type="InterPro" id="IPR050900">
    <property type="entry name" value="Transposase_IS3/IS150/IS904"/>
</dbReference>
<gene>
    <name evidence="3" type="ORF">ELX58_00205</name>
    <name evidence="4" type="ORF">ELX58_00405</name>
    <name evidence="5" type="ORF">ELX58_03650</name>
    <name evidence="6" type="ORF">ELX58_03720</name>
</gene>
<dbReference type="KEGG" id="lji:ELX58_00205"/>
<dbReference type="GO" id="GO:0015074">
    <property type="term" value="P:DNA integration"/>
    <property type="evidence" value="ECO:0007669"/>
    <property type="project" value="InterPro"/>
</dbReference>
<keyword evidence="7" id="KW-1185">Reference proteome</keyword>
<dbReference type="PANTHER" id="PTHR46889:SF5">
    <property type="entry name" value="INTEGRASE PROTEIN"/>
    <property type="match status" value="1"/>
</dbReference>
<reference evidence="7" key="1">
    <citation type="submission" date="2018-12" db="EMBL/GenBank/DDBJ databases">
        <title>A new species of lactobacillus.</title>
        <authorList>
            <person name="Jian Y."/>
            <person name="Xin L."/>
            <person name="Hong Z.J."/>
            <person name="Ming L.Z."/>
            <person name="Hong X.Z."/>
        </authorList>
    </citation>
    <scope>NUCLEOTIDE SEQUENCE [LARGE SCALE GENOMIC DNA]</scope>
    <source>
        <strain evidence="7">HSLZ-75</strain>
    </source>
</reference>
<comment type="function">
    <text evidence="1">Involved in the transposition of the insertion sequence.</text>
</comment>
<evidence type="ECO:0000256" key="1">
    <source>
        <dbReference type="ARBA" id="ARBA00002286"/>
    </source>
</evidence>
<dbReference type="GO" id="GO:0043565">
    <property type="term" value="F:sequence-specific DNA binding"/>
    <property type="evidence" value="ECO:0007669"/>
    <property type="project" value="InterPro"/>
</dbReference>
<dbReference type="EMBL" id="CP034726">
    <property type="protein sequence ID" value="QBP17638.1"/>
    <property type="molecule type" value="Genomic_DNA"/>
</dbReference>
<dbReference type="RefSeq" id="WP_133441184.1">
    <property type="nucleotide sequence ID" value="NZ_CP034726.1"/>
</dbReference>
<dbReference type="AlphaFoldDB" id="A0A4P6ZJ58"/>
<dbReference type="InterPro" id="IPR001584">
    <property type="entry name" value="Integrase_cat-core"/>
</dbReference>
<dbReference type="InterPro" id="IPR036397">
    <property type="entry name" value="RNaseH_sf"/>
</dbReference>
<dbReference type="Gene3D" id="3.30.420.10">
    <property type="entry name" value="Ribonuclease H-like superfamily/Ribonuclease H"/>
    <property type="match status" value="1"/>
</dbReference>
<dbReference type="InterPro" id="IPR012337">
    <property type="entry name" value="RNaseH-like_sf"/>
</dbReference>
<dbReference type="SUPFAM" id="SSF53098">
    <property type="entry name" value="Ribonuclease H-like"/>
    <property type="match status" value="1"/>
</dbReference>
<dbReference type="PROSITE" id="PS50994">
    <property type="entry name" value="INTEGRASE"/>
    <property type="match status" value="1"/>
</dbReference>
<accession>A0A4P6ZJ58</accession>
<dbReference type="Pfam" id="PF13276">
    <property type="entry name" value="HTH_21"/>
    <property type="match status" value="1"/>
</dbReference>
<dbReference type="Pfam" id="PF00665">
    <property type="entry name" value="rve"/>
    <property type="match status" value="1"/>
</dbReference>
<evidence type="ECO:0000313" key="5">
    <source>
        <dbReference type="EMBL" id="QBP18246.1"/>
    </source>
</evidence>
<evidence type="ECO:0000313" key="6">
    <source>
        <dbReference type="EMBL" id="QBP18260.1"/>
    </source>
</evidence>
<protein>
    <submittedName>
        <fullName evidence="3">IS3 family transposase</fullName>
    </submittedName>
</protein>
<dbReference type="KEGG" id="lji:ELX58_00405"/>
<dbReference type="EMBL" id="CP034726">
    <property type="protein sequence ID" value="QBP18260.1"/>
    <property type="molecule type" value="Genomic_DNA"/>
</dbReference>
<dbReference type="OrthoDB" id="9781005at2"/>
<feature type="domain" description="Integrase catalytic" evidence="2">
    <location>
        <begin position="267"/>
        <end position="447"/>
    </location>
</feature>
<evidence type="ECO:0000259" key="2">
    <source>
        <dbReference type="PROSITE" id="PS50994"/>
    </source>
</evidence>
<evidence type="ECO:0000313" key="3">
    <source>
        <dbReference type="EMBL" id="QBP17638.1"/>
    </source>
</evidence>
<dbReference type="EMBL" id="CP034726">
    <property type="protein sequence ID" value="QBP18246.1"/>
    <property type="molecule type" value="Genomic_DNA"/>
</dbReference>
<dbReference type="InterPro" id="IPR010921">
    <property type="entry name" value="Trp_repressor/repl_initiator"/>
</dbReference>
<reference evidence="3" key="3">
    <citation type="journal article" date="2020" name="Antonie Van Leeuwenhoek">
        <title>Lactobacillus jinshani sp. nov., isolated from solid-state vinegar culture of Zhenjiang aromatic vinegar.</title>
        <authorList>
            <person name="Yu Y."/>
            <person name="Li X."/>
            <person name="Zhang J."/>
            <person name="Chai L.J."/>
            <person name="Lu Z.M."/>
            <person name="Xu Z.H."/>
        </authorList>
    </citation>
    <scope>NUCLEOTIDE SEQUENCE</scope>
    <source>
        <strain evidence="3">HSLZ-75</strain>
    </source>
</reference>
<dbReference type="SUPFAM" id="SSF48295">
    <property type="entry name" value="TrpR-like"/>
    <property type="match status" value="2"/>
</dbReference>
<dbReference type="EMBL" id="CP034726">
    <property type="protein sequence ID" value="QBP17673.1"/>
    <property type="molecule type" value="Genomic_DNA"/>
</dbReference>
<dbReference type="Pfam" id="PF13333">
    <property type="entry name" value="rve_2"/>
    <property type="match status" value="1"/>
</dbReference>
<dbReference type="InterPro" id="IPR048020">
    <property type="entry name" value="Transpos_IS3"/>
</dbReference>
<dbReference type="PANTHER" id="PTHR46889">
    <property type="entry name" value="TRANSPOSASE INSF FOR INSERTION SEQUENCE IS3B-RELATED"/>
    <property type="match status" value="1"/>
</dbReference>
<dbReference type="KEGG" id="lji:ELX58_03650"/>
<dbReference type="NCBIfam" id="NF033516">
    <property type="entry name" value="transpos_IS3"/>
    <property type="match status" value="1"/>
</dbReference>
<evidence type="ECO:0000313" key="7">
    <source>
        <dbReference type="Proteomes" id="UP000294321"/>
    </source>
</evidence>
<dbReference type="KEGG" id="lji:ELX58_03720"/>
<proteinExistence type="predicted"/>
<reference evidence="3" key="2">
    <citation type="submission" date="2018-12" db="EMBL/GenBank/DDBJ databases">
        <authorList>
            <person name="Jian Y."/>
            <person name="Xin L."/>
            <person name="Hong Z.J."/>
            <person name="Ming L.Z."/>
            <person name="Hong X.Z."/>
        </authorList>
    </citation>
    <scope>NUCLEOTIDE SEQUENCE</scope>
    <source>
        <strain evidence="3">HSLZ-75</strain>
    </source>
</reference>